<accession>A0A482IPU0</accession>
<gene>
    <name evidence="2" type="ORF">DDF84_009285</name>
</gene>
<proteinExistence type="predicted"/>
<dbReference type="Proteomes" id="UP000253772">
    <property type="component" value="Chromosome c1"/>
</dbReference>
<dbReference type="AlphaFoldDB" id="A0A482IPU0"/>
<dbReference type="InterPro" id="IPR014914">
    <property type="entry name" value="RES_dom"/>
</dbReference>
<sequence>MKARSVSGSFQAHHGRTHLKSVGAEGALSTITPYGLPQKWSRAVHDHPSDVDGFLYMSRHVNTEEALVVFERARKKLTLKDAVSFLDYPHAARVMKSFNIHPF</sequence>
<organism evidence="2 3">
    <name type="scientific">Cupriavidus metallidurans</name>
    <dbReference type="NCBI Taxonomy" id="119219"/>
    <lineage>
        <taxon>Bacteria</taxon>
        <taxon>Pseudomonadati</taxon>
        <taxon>Pseudomonadota</taxon>
        <taxon>Betaproteobacteria</taxon>
        <taxon>Burkholderiales</taxon>
        <taxon>Burkholderiaceae</taxon>
        <taxon>Cupriavidus</taxon>
    </lineage>
</organism>
<dbReference type="EMBL" id="CP037900">
    <property type="protein sequence ID" value="QBP09942.1"/>
    <property type="molecule type" value="Genomic_DNA"/>
</dbReference>
<evidence type="ECO:0000313" key="2">
    <source>
        <dbReference type="EMBL" id="QBP09942.1"/>
    </source>
</evidence>
<reference evidence="2 3" key="1">
    <citation type="submission" date="2019-03" db="EMBL/GenBank/DDBJ databases">
        <title>Comparative insights into the high quality Complete genome sequence of highly metal resistant Cupriavidus metallidurans strain BS1 isolated from a gold-copper mine.</title>
        <authorList>
            <person name="Mazhar H.S."/>
            <person name="Rensing C."/>
        </authorList>
    </citation>
    <scope>NUCLEOTIDE SEQUENCE [LARGE SCALE GENOMIC DNA]</scope>
    <source>
        <strain evidence="2 3">BS1</strain>
    </source>
</reference>
<evidence type="ECO:0000259" key="1">
    <source>
        <dbReference type="Pfam" id="PF08808"/>
    </source>
</evidence>
<feature type="domain" description="RES" evidence="1">
    <location>
        <begin position="31"/>
        <end position="77"/>
    </location>
</feature>
<protein>
    <submittedName>
        <fullName evidence="2">RES domain-containing protein</fullName>
    </submittedName>
</protein>
<dbReference type="OrthoDB" id="7257056at2"/>
<dbReference type="Pfam" id="PF08808">
    <property type="entry name" value="RES"/>
    <property type="match status" value="1"/>
</dbReference>
<name>A0A482IPU0_9BURK</name>
<evidence type="ECO:0000313" key="3">
    <source>
        <dbReference type="Proteomes" id="UP000253772"/>
    </source>
</evidence>